<dbReference type="Gene3D" id="3.90.550.50">
    <property type="match status" value="1"/>
</dbReference>
<evidence type="ECO:0000256" key="8">
    <source>
        <dbReference type="ARBA" id="ARBA00022692"/>
    </source>
</evidence>
<dbReference type="GO" id="GO:0006024">
    <property type="term" value="P:glycosaminoglycan biosynthetic process"/>
    <property type="evidence" value="ECO:0007669"/>
    <property type="project" value="UniProtKB-ARBA"/>
</dbReference>
<evidence type="ECO:0000256" key="7">
    <source>
        <dbReference type="ARBA" id="ARBA00022679"/>
    </source>
</evidence>
<dbReference type="GO" id="GO:0047220">
    <property type="term" value="F:galactosylxylosylprotein 3-beta-galactosyltransferase activity"/>
    <property type="evidence" value="ECO:0007669"/>
    <property type="project" value="TreeGrafter"/>
</dbReference>
<dbReference type="InterPro" id="IPR002659">
    <property type="entry name" value="Glyco_trans_31"/>
</dbReference>
<evidence type="ECO:0000256" key="3">
    <source>
        <dbReference type="ARBA" id="ARBA00004840"/>
    </source>
</evidence>
<organism evidence="16 17">
    <name type="scientific">Parnassius mnemosyne</name>
    <name type="common">clouded apollo</name>
    <dbReference type="NCBI Taxonomy" id="213953"/>
    <lineage>
        <taxon>Eukaryota</taxon>
        <taxon>Metazoa</taxon>
        <taxon>Ecdysozoa</taxon>
        <taxon>Arthropoda</taxon>
        <taxon>Hexapoda</taxon>
        <taxon>Insecta</taxon>
        <taxon>Pterygota</taxon>
        <taxon>Neoptera</taxon>
        <taxon>Endopterygota</taxon>
        <taxon>Lepidoptera</taxon>
        <taxon>Glossata</taxon>
        <taxon>Ditrysia</taxon>
        <taxon>Papilionoidea</taxon>
        <taxon>Papilionidae</taxon>
        <taxon>Parnassiinae</taxon>
        <taxon>Parnassini</taxon>
        <taxon>Parnassius</taxon>
        <taxon>Driopa</taxon>
    </lineage>
</organism>
<keyword evidence="6 15" id="KW-0328">Glycosyltransferase</keyword>
<evidence type="ECO:0000256" key="2">
    <source>
        <dbReference type="ARBA" id="ARBA00004323"/>
    </source>
</evidence>
<gene>
    <name evidence="16" type="ORF">PARMNEM_LOCUS18716</name>
</gene>
<dbReference type="GO" id="GO:0006493">
    <property type="term" value="P:protein O-linked glycosylation"/>
    <property type="evidence" value="ECO:0007669"/>
    <property type="project" value="TreeGrafter"/>
</dbReference>
<evidence type="ECO:0000256" key="4">
    <source>
        <dbReference type="ARBA" id="ARBA00005093"/>
    </source>
</evidence>
<comment type="pathway">
    <text evidence="3">Glycan metabolism; chondroitin sulfate biosynthesis.</text>
</comment>
<dbReference type="EC" id="2.4.1.-" evidence="15"/>
<dbReference type="PANTHER" id="PTHR11214">
    <property type="entry name" value="BETA-1,3-N-ACETYLGLUCOSAMINYLTRANSFERASE"/>
    <property type="match status" value="1"/>
</dbReference>
<proteinExistence type="inferred from homology"/>
<feature type="transmembrane region" description="Helical" evidence="15">
    <location>
        <begin position="12"/>
        <end position="31"/>
    </location>
</feature>
<dbReference type="Pfam" id="PF01762">
    <property type="entry name" value="Galactosyl_T"/>
    <property type="match status" value="1"/>
</dbReference>
<protein>
    <recommendedName>
        <fullName evidence="15">Hexosyltransferase</fullName>
        <ecNumber evidence="15">2.4.1.-</ecNumber>
    </recommendedName>
</protein>
<sequence length="367" mass="42729">MLKVALKRYRTLVLFSIFFFYLGCCLTLSFLRIDCTKVTVSNNNVLQLQDDTIILAEYIVLIVSSPSNQAKRDAVRATWSKFVNNIFIDNGQTIYKWNYSWTTQNSQHGMIKIYFAVGTQGLNDEKIKSLRAEQKHSKDLLFLNIEDNYQNLSLKNLKAIKWFSKNVKGMKYLIKCDDDSFVRIDLIVKDLEAFAPSMTAPEINQFVTLKNRIPSDKGLYWGYFNGHANVYLNGKWQERTWFLCDKYLPYALGGGYVISRSIVDYIANNSNLLSYYNSEDVSMGVWTAALDINRVHDIRFDTEWKSRGCNKTMLVRHKQSPSDMFEMYETLVHSHGEKLCKTEDFKRKTYFYNWNVLPSMCCSSTQN</sequence>
<evidence type="ECO:0000256" key="9">
    <source>
        <dbReference type="ARBA" id="ARBA00022968"/>
    </source>
</evidence>
<comment type="subcellular location">
    <subcellularLocation>
        <location evidence="2 15">Golgi apparatus membrane</location>
        <topology evidence="2 15">Single-pass type II membrane protein</topology>
    </subcellularLocation>
</comment>
<evidence type="ECO:0000256" key="6">
    <source>
        <dbReference type="ARBA" id="ARBA00022676"/>
    </source>
</evidence>
<evidence type="ECO:0000256" key="13">
    <source>
        <dbReference type="ARBA" id="ARBA00023180"/>
    </source>
</evidence>
<accession>A0AAV1LY01</accession>
<keyword evidence="11 15" id="KW-0333">Golgi apparatus</keyword>
<keyword evidence="9 15" id="KW-0735">Signal-anchor</keyword>
<keyword evidence="7" id="KW-0808">Transferase</keyword>
<evidence type="ECO:0000256" key="5">
    <source>
        <dbReference type="ARBA" id="ARBA00008661"/>
    </source>
</evidence>
<keyword evidence="17" id="KW-1185">Reference proteome</keyword>
<evidence type="ECO:0000313" key="16">
    <source>
        <dbReference type="EMBL" id="CAK1599894.1"/>
    </source>
</evidence>
<keyword evidence="10 15" id="KW-1133">Transmembrane helix</keyword>
<dbReference type="GO" id="GO:0000139">
    <property type="term" value="C:Golgi membrane"/>
    <property type="evidence" value="ECO:0007669"/>
    <property type="project" value="UniProtKB-SubCell"/>
</dbReference>
<keyword evidence="12 15" id="KW-0472">Membrane</keyword>
<evidence type="ECO:0000256" key="10">
    <source>
        <dbReference type="ARBA" id="ARBA00022989"/>
    </source>
</evidence>
<dbReference type="PANTHER" id="PTHR11214:SF3">
    <property type="entry name" value="BETA-1,3-GALACTOSYLTRANSFERASE 6"/>
    <property type="match status" value="1"/>
</dbReference>
<reference evidence="16 17" key="1">
    <citation type="submission" date="2023-11" db="EMBL/GenBank/DDBJ databases">
        <authorList>
            <person name="Hedman E."/>
            <person name="Englund M."/>
            <person name="Stromberg M."/>
            <person name="Nyberg Akerstrom W."/>
            <person name="Nylinder S."/>
            <person name="Jareborg N."/>
            <person name="Kallberg Y."/>
            <person name="Kronander E."/>
        </authorList>
    </citation>
    <scope>NUCLEOTIDE SEQUENCE [LARGE SCALE GENOMIC DNA]</scope>
</reference>
<evidence type="ECO:0000256" key="1">
    <source>
        <dbReference type="ARBA" id="ARBA00001936"/>
    </source>
</evidence>
<dbReference type="AlphaFoldDB" id="A0AAV1LY01"/>
<name>A0AAV1LY01_9NEOP</name>
<keyword evidence="8 15" id="KW-0812">Transmembrane</keyword>
<comment type="cofactor">
    <cofactor evidence="1">
        <name>Mn(2+)</name>
        <dbReference type="ChEBI" id="CHEBI:29035"/>
    </cofactor>
</comment>
<evidence type="ECO:0000256" key="11">
    <source>
        <dbReference type="ARBA" id="ARBA00023034"/>
    </source>
</evidence>
<comment type="pathway">
    <text evidence="4">Glycan metabolism; heparan sulfate biosynthesis.</text>
</comment>
<dbReference type="EMBL" id="CAVLGL010000115">
    <property type="protein sequence ID" value="CAK1599894.1"/>
    <property type="molecule type" value="Genomic_DNA"/>
</dbReference>
<evidence type="ECO:0000313" key="17">
    <source>
        <dbReference type="Proteomes" id="UP001314205"/>
    </source>
</evidence>
<dbReference type="FunFam" id="3.90.550.50:FF:000018">
    <property type="entry name" value="Hexosyltransferase"/>
    <property type="match status" value="1"/>
</dbReference>
<dbReference type="Proteomes" id="UP001314205">
    <property type="component" value="Unassembled WGS sequence"/>
</dbReference>
<comment type="similarity">
    <text evidence="5 15">Belongs to the glycosyltransferase 31 family.</text>
</comment>
<keyword evidence="14" id="KW-0464">Manganese</keyword>
<evidence type="ECO:0000256" key="12">
    <source>
        <dbReference type="ARBA" id="ARBA00023136"/>
    </source>
</evidence>
<evidence type="ECO:0000256" key="15">
    <source>
        <dbReference type="RuleBase" id="RU363063"/>
    </source>
</evidence>
<evidence type="ECO:0000256" key="14">
    <source>
        <dbReference type="ARBA" id="ARBA00023211"/>
    </source>
</evidence>
<comment type="caution">
    <text evidence="16">The sequence shown here is derived from an EMBL/GenBank/DDBJ whole genome shotgun (WGS) entry which is preliminary data.</text>
</comment>
<keyword evidence="13" id="KW-0325">Glycoprotein</keyword>